<keyword evidence="3" id="KW-1185">Reference proteome</keyword>
<dbReference type="EMBL" id="LUEZ02000005">
    <property type="protein sequence ID" value="RDB30552.1"/>
    <property type="molecule type" value="Genomic_DNA"/>
</dbReference>
<accession>A0A369KAD7</accession>
<dbReference type="STRING" id="39966.A0A369KAD7"/>
<feature type="region of interest" description="Disordered" evidence="1">
    <location>
        <begin position="463"/>
        <end position="490"/>
    </location>
</feature>
<dbReference type="AlphaFoldDB" id="A0A369KAD7"/>
<sequence length="771" mass="84880">MAPLRWTTQDQVEFLQRRMPEYLTYQKAGNYHRFWASLDEDWFQQYPEGEILFPGKDKAEYTAEEQTRYTEAVIARQARLQTWYRWRTTSRVRRTEKQPKELVNMFGRKRLPQKSEIYSKLCYENKIKPKADAKVAQDKAKTRGAKLVTRNQMRRQMFAEEDDEVKAMVDAKLAEIAAERGSGKTDGPRTPKQYMDAINECPKLLGRFLDALAEKTGWAFSVIMGGPDPSINGDINIASFHVGETPMGTQFSNAHQHFDQAYMEPYADFLLRVFPLSVRRGRAFDHAPLEMVPAGMVPSVVARPSGTGAGEGSFFEDFDTTHFSPNMSTLSTDMSDFPSDIGLSDIGPENFSWLESGWNSSSLLDLLNNPTPTCGGALNSFDPTAFDPTVFDPTAFDPTAFDPTAFDPTAFDPTTFRLPLSDSFSIPGSSSGYDYPFPAATSAFDSTTSNAFASATSSSILPCPPPQMPKAAPANGVTTPSPPIPEALPNDATAALDAGSLPKERQMLLSATAPAISVLGIADDNTTSSTQPRSRSGRTIIPSTRADVMNKIGSSHTTGPSDSSNKENVPPGTMEDQIRPAWIVAVEAHLTTRDLGVAWGKCVKAWGAFEDALGAKAKGSLPSTKQRPEEWSKWVAKGRNGCRAYDAAPVILDPLEFGLAFMGWWHSMQPSFRQGSDLMPKKVYTAPQLDSDSLEEDAWATLRKGGPNGMVSVMTLLVWWGQRLTTGLEWKETSEPQWGACVDDVCRCLERMLPAGRKRVADAGAARPSKR</sequence>
<evidence type="ECO:0000256" key="1">
    <source>
        <dbReference type="SAM" id="MobiDB-lite"/>
    </source>
</evidence>
<feature type="compositionally biased region" description="Polar residues" evidence="1">
    <location>
        <begin position="552"/>
        <end position="567"/>
    </location>
</feature>
<proteinExistence type="predicted"/>
<comment type="caution">
    <text evidence="2">The sequence shown here is derived from an EMBL/GenBank/DDBJ whole genome shotgun (WGS) entry which is preliminary data.</text>
</comment>
<name>A0A369KAD7_HYPMA</name>
<evidence type="ECO:0000313" key="3">
    <source>
        <dbReference type="Proteomes" id="UP000076154"/>
    </source>
</evidence>
<gene>
    <name evidence="2" type="ORF">Hypma_007022</name>
</gene>
<feature type="compositionally biased region" description="Polar residues" evidence="1">
    <location>
        <begin position="524"/>
        <end position="534"/>
    </location>
</feature>
<dbReference type="Proteomes" id="UP000076154">
    <property type="component" value="Unassembled WGS sequence"/>
</dbReference>
<feature type="region of interest" description="Disordered" evidence="1">
    <location>
        <begin position="523"/>
        <end position="574"/>
    </location>
</feature>
<dbReference type="OrthoDB" id="2683861at2759"/>
<organism evidence="2 3">
    <name type="scientific">Hypsizygus marmoreus</name>
    <name type="common">White beech mushroom</name>
    <name type="synonym">Agaricus marmoreus</name>
    <dbReference type="NCBI Taxonomy" id="39966"/>
    <lineage>
        <taxon>Eukaryota</taxon>
        <taxon>Fungi</taxon>
        <taxon>Dikarya</taxon>
        <taxon>Basidiomycota</taxon>
        <taxon>Agaricomycotina</taxon>
        <taxon>Agaricomycetes</taxon>
        <taxon>Agaricomycetidae</taxon>
        <taxon>Agaricales</taxon>
        <taxon>Tricholomatineae</taxon>
        <taxon>Lyophyllaceae</taxon>
        <taxon>Hypsizygus</taxon>
    </lineage>
</organism>
<reference evidence="2" key="1">
    <citation type="submission" date="2018-04" db="EMBL/GenBank/DDBJ databases">
        <title>Whole genome sequencing of Hypsizygus marmoreus.</title>
        <authorList>
            <person name="Choi I.-G."/>
            <person name="Min B."/>
            <person name="Kim J.-G."/>
            <person name="Kim S."/>
            <person name="Oh Y.-L."/>
            <person name="Kong W.-S."/>
            <person name="Park H."/>
            <person name="Jeong J."/>
            <person name="Song E.-S."/>
        </authorList>
    </citation>
    <scope>NUCLEOTIDE SEQUENCE [LARGE SCALE GENOMIC DNA]</scope>
    <source>
        <strain evidence="2">51987-8</strain>
    </source>
</reference>
<protein>
    <submittedName>
        <fullName evidence="2">Uncharacterized protein</fullName>
    </submittedName>
</protein>
<dbReference type="InParanoid" id="A0A369KAD7"/>
<evidence type="ECO:0000313" key="2">
    <source>
        <dbReference type="EMBL" id="RDB30552.1"/>
    </source>
</evidence>